<sequence>MYSYHQFLFPFRFDYLKFSIKDNHEFYKNIQFNDRVKNSLNYLFEELKNNKWEYCPFSIQKSDYYNEFIYFHDFVKGTLFNLESYPKKSATSWFFEKKIEVNNVKIKVVKFNDEKIFNLKLSSITLRIFETGIGILSFEMENNQYYDFQDILDINEYFRRVYPPFVGDGFSLDEVMKKYMAKEIILDGIEYDIKEFENLKNISHPPISSLITRVLGDIFTQDVGTKDKFLIQPVIDERMFVVCWYGNNVLAKSLKSDFLEIENGKLKPINDVWYKFLFIDSGDKSVQDENMQKELLQKHTYTRWKNYGTFYGVSRYSFVVLTSDLDTLKKHCADFIVTHVKTVYYQMIILALAIRATILRFSDEVTAISDLDNENELFDRVSNIYKNYLKFRNKLYFKEITSQEQGIELYDKIRKVMNIDNDVKDLSSELIQLDTFSQMKLEHKENTEVSKLTKVATYLMPPTLAAGILGMNILDVKDKVEFLGMKWNVSGILWFFVITALSYGIIYFTKGKK</sequence>
<keyword evidence="3 5" id="KW-1133">Transmembrane helix</keyword>
<accession>A0AAJ4RB17</accession>
<name>A0AAJ4RB17_9BACT</name>
<dbReference type="EMBL" id="RJVK01000007">
    <property type="protein sequence ID" value="ROR37186.1"/>
    <property type="molecule type" value="Genomic_DNA"/>
</dbReference>
<dbReference type="RefSeq" id="WP_123353372.1">
    <property type="nucleotide sequence ID" value="NZ_CP027432.2"/>
</dbReference>
<evidence type="ECO:0000256" key="3">
    <source>
        <dbReference type="ARBA" id="ARBA00022989"/>
    </source>
</evidence>
<evidence type="ECO:0000313" key="6">
    <source>
        <dbReference type="EMBL" id="QCI28749.2"/>
    </source>
</evidence>
<evidence type="ECO:0000256" key="4">
    <source>
        <dbReference type="ARBA" id="ARBA00023136"/>
    </source>
</evidence>
<dbReference type="Proteomes" id="UP000272781">
    <property type="component" value="Unassembled WGS sequence"/>
</dbReference>
<reference evidence="7 8" key="2">
    <citation type="submission" date="2018-11" db="EMBL/GenBank/DDBJ databases">
        <title>Genomic Encyclopedia of Type Strains, Phase IV (KMG-IV): sequencing the most valuable type-strain genomes for metagenomic binning, comparative biology and taxonomic classification.</title>
        <authorList>
            <person name="Goeker M."/>
        </authorList>
    </citation>
    <scope>NUCLEOTIDE SEQUENCE [LARGE SCALE GENOMIC DNA]</scope>
    <source>
        <strain evidence="7 8">DSM 27783</strain>
    </source>
</reference>
<dbReference type="GO" id="GO:0016020">
    <property type="term" value="C:membrane"/>
    <property type="evidence" value="ECO:0007669"/>
    <property type="project" value="UniProtKB-SubCell"/>
</dbReference>
<reference evidence="6" key="3">
    <citation type="submission" date="2019-06" db="EMBL/GenBank/DDBJ databases">
        <title>A comparative analysis of the Nautiliaceae.</title>
        <authorList>
            <person name="Grosche A."/>
            <person name="Smedile F."/>
            <person name="Vetriani C."/>
        </authorList>
    </citation>
    <scope>NUCLEOTIDE SEQUENCE</scope>
    <source>
        <strain evidence="6">TB6</strain>
    </source>
</reference>
<reference evidence="9" key="1">
    <citation type="submission" date="2018-03" db="EMBL/GenBank/DDBJ databases">
        <title>A comparative analysis of the Nautiliaceae.</title>
        <authorList>
            <person name="Grosche A."/>
            <person name="Smedile F."/>
            <person name="Vetriani C."/>
        </authorList>
    </citation>
    <scope>NUCLEOTIDE SEQUENCE [LARGE SCALE GENOMIC DNA]</scope>
    <source>
        <strain evidence="9">TB6</strain>
    </source>
</reference>
<evidence type="ECO:0000313" key="7">
    <source>
        <dbReference type="EMBL" id="ROR37186.1"/>
    </source>
</evidence>
<keyword evidence="2 5" id="KW-0812">Transmembrane</keyword>
<dbReference type="GO" id="GO:0046873">
    <property type="term" value="F:metal ion transmembrane transporter activity"/>
    <property type="evidence" value="ECO:0007669"/>
    <property type="project" value="InterPro"/>
</dbReference>
<evidence type="ECO:0000256" key="2">
    <source>
        <dbReference type="ARBA" id="ARBA00022692"/>
    </source>
</evidence>
<dbReference type="Gene3D" id="1.20.58.340">
    <property type="entry name" value="Magnesium transport protein CorA, transmembrane region"/>
    <property type="match status" value="1"/>
</dbReference>
<dbReference type="SUPFAM" id="SSF144083">
    <property type="entry name" value="Magnesium transport protein CorA, transmembrane region"/>
    <property type="match status" value="1"/>
</dbReference>
<keyword evidence="9" id="KW-1185">Reference proteome</keyword>
<dbReference type="AlphaFoldDB" id="A0AAJ4RB17"/>
<dbReference type="EMBL" id="CP027432">
    <property type="protein sequence ID" value="QCI28749.2"/>
    <property type="molecule type" value="Genomic_DNA"/>
</dbReference>
<protein>
    <submittedName>
        <fullName evidence="7">CorA-like Mg2+ transporter protein</fullName>
    </submittedName>
</protein>
<evidence type="ECO:0000313" key="9">
    <source>
        <dbReference type="Proteomes" id="UP000298805"/>
    </source>
</evidence>
<evidence type="ECO:0000256" key="1">
    <source>
        <dbReference type="ARBA" id="ARBA00004141"/>
    </source>
</evidence>
<evidence type="ECO:0000256" key="5">
    <source>
        <dbReference type="SAM" id="Phobius"/>
    </source>
</evidence>
<gene>
    <name evidence="6" type="ORF">C6V80_07155</name>
    <name evidence="7" type="ORF">EDC58_2003</name>
</gene>
<feature type="transmembrane region" description="Helical" evidence="5">
    <location>
        <begin position="487"/>
        <end position="508"/>
    </location>
</feature>
<organism evidence="7 8">
    <name type="scientific">Caminibacter pacificus</name>
    <dbReference type="NCBI Taxonomy" id="1424653"/>
    <lineage>
        <taxon>Bacteria</taxon>
        <taxon>Pseudomonadati</taxon>
        <taxon>Campylobacterota</taxon>
        <taxon>Epsilonproteobacteria</taxon>
        <taxon>Nautiliales</taxon>
        <taxon>Nautiliaceae</taxon>
        <taxon>Caminibacter</taxon>
    </lineage>
</organism>
<keyword evidence="4 5" id="KW-0472">Membrane</keyword>
<dbReference type="InterPro" id="IPR045863">
    <property type="entry name" value="CorA_TM1_TM2"/>
</dbReference>
<proteinExistence type="predicted"/>
<comment type="subcellular location">
    <subcellularLocation>
        <location evidence="1">Membrane</location>
        <topology evidence="1">Multi-pass membrane protein</topology>
    </subcellularLocation>
</comment>
<dbReference type="Proteomes" id="UP000298805">
    <property type="component" value="Chromosome"/>
</dbReference>
<evidence type="ECO:0000313" key="8">
    <source>
        <dbReference type="Proteomes" id="UP000272781"/>
    </source>
</evidence>